<evidence type="ECO:0000256" key="3">
    <source>
        <dbReference type="ARBA" id="ARBA00022801"/>
    </source>
</evidence>
<dbReference type="SUPFAM" id="SSF75005">
    <property type="entry name" value="Arabinanase/levansucrase/invertase"/>
    <property type="match status" value="1"/>
</dbReference>
<feature type="region of interest" description="Disordered" evidence="7">
    <location>
        <begin position="307"/>
        <end position="341"/>
    </location>
</feature>
<feature type="chain" id="PRO_5034197675" evidence="8">
    <location>
        <begin position="24"/>
        <end position="341"/>
    </location>
</feature>
<dbReference type="OrthoDB" id="272289at2759"/>
<keyword evidence="3 6" id="KW-0378">Hydrolase</keyword>
<feature type="signal peptide" evidence="8">
    <location>
        <begin position="1"/>
        <end position="23"/>
    </location>
</feature>
<dbReference type="GO" id="GO:0005975">
    <property type="term" value="P:carbohydrate metabolic process"/>
    <property type="evidence" value="ECO:0007669"/>
    <property type="project" value="InterPro"/>
</dbReference>
<keyword evidence="10" id="KW-1185">Reference proteome</keyword>
<evidence type="ECO:0000256" key="1">
    <source>
        <dbReference type="ARBA" id="ARBA00009865"/>
    </source>
</evidence>
<organism evidence="9 10">
    <name type="scientific">Leucocoprinus leucothites</name>
    <dbReference type="NCBI Taxonomy" id="201217"/>
    <lineage>
        <taxon>Eukaryota</taxon>
        <taxon>Fungi</taxon>
        <taxon>Dikarya</taxon>
        <taxon>Basidiomycota</taxon>
        <taxon>Agaricomycotina</taxon>
        <taxon>Agaricomycetes</taxon>
        <taxon>Agaricomycetidae</taxon>
        <taxon>Agaricales</taxon>
        <taxon>Agaricineae</taxon>
        <taxon>Agaricaceae</taxon>
        <taxon>Leucocoprinus</taxon>
    </lineage>
</organism>
<gene>
    <name evidence="9" type="ORF">D9756_006221</name>
</gene>
<evidence type="ECO:0000256" key="5">
    <source>
        <dbReference type="PIRSR" id="PIRSR606710-2"/>
    </source>
</evidence>
<evidence type="ECO:0000313" key="10">
    <source>
        <dbReference type="Proteomes" id="UP000559027"/>
    </source>
</evidence>
<proteinExistence type="inferred from homology"/>
<reference evidence="9 10" key="1">
    <citation type="journal article" date="2020" name="ISME J.">
        <title>Uncovering the hidden diversity of litter-decomposition mechanisms in mushroom-forming fungi.</title>
        <authorList>
            <person name="Floudas D."/>
            <person name="Bentzer J."/>
            <person name="Ahren D."/>
            <person name="Johansson T."/>
            <person name="Persson P."/>
            <person name="Tunlid A."/>
        </authorList>
    </citation>
    <scope>NUCLEOTIDE SEQUENCE [LARGE SCALE GENOMIC DNA]</scope>
    <source>
        <strain evidence="9 10">CBS 146.42</strain>
    </source>
</reference>
<dbReference type="EMBL" id="JAACJO010000011">
    <property type="protein sequence ID" value="KAF5352801.1"/>
    <property type="molecule type" value="Genomic_DNA"/>
</dbReference>
<name>A0A8H5D4Y8_9AGAR</name>
<evidence type="ECO:0000256" key="7">
    <source>
        <dbReference type="SAM" id="MobiDB-lite"/>
    </source>
</evidence>
<dbReference type="PANTHER" id="PTHR43817">
    <property type="entry name" value="GLYCOSYL HYDROLASE"/>
    <property type="match status" value="1"/>
</dbReference>
<keyword evidence="4 6" id="KW-0326">Glycosidase</keyword>
<evidence type="ECO:0000256" key="2">
    <source>
        <dbReference type="ARBA" id="ARBA00022729"/>
    </source>
</evidence>
<comment type="similarity">
    <text evidence="1 6">Belongs to the glycosyl hydrolase 43 family.</text>
</comment>
<dbReference type="PANTHER" id="PTHR43817:SF1">
    <property type="entry name" value="HYDROLASE, FAMILY 43, PUTATIVE (AFU_ORTHOLOGUE AFUA_3G01660)-RELATED"/>
    <property type="match status" value="1"/>
</dbReference>
<dbReference type="Proteomes" id="UP000559027">
    <property type="component" value="Unassembled WGS sequence"/>
</dbReference>
<dbReference type="Pfam" id="PF04616">
    <property type="entry name" value="Glyco_hydro_43"/>
    <property type="match status" value="1"/>
</dbReference>
<accession>A0A8H5D4Y8</accession>
<sequence length="341" mass="37408">MLTMIRQFLALSILALHGILVAGFTNPIKQSGPDPFMVYNDGFYYLTTTTAVDIQITRAATINELKSATPKVIWKDSDPSRCCNLWAPEIHWQPNESAWYIYYAAGTSGTVDNQRMHALRGSSANIWDSTWSYAGRFVPPNRDAYAIDGTVLVVGSNRYLVYSSWDGPTPMINATTVGDCVKISTPTLPWEMVGLNVNEGPAALHHEGRTWIIYSASYCDGTGYKLGRLELTGTDPLDPNSWTKFGEPVFESANGILNLISYPKPMLMVVSLCGANTSLAIMDSLSPSGNENWIVYHANDVTPGKCDGSRHTLTQPFGWNSDGTPNFGAPRPLSDDIPEPQ</sequence>
<dbReference type="AlphaFoldDB" id="A0A8H5D4Y8"/>
<dbReference type="Gene3D" id="2.115.10.20">
    <property type="entry name" value="Glycosyl hydrolase domain, family 43"/>
    <property type="match status" value="1"/>
</dbReference>
<keyword evidence="2 8" id="KW-0732">Signal</keyword>
<evidence type="ECO:0000256" key="4">
    <source>
        <dbReference type="ARBA" id="ARBA00023295"/>
    </source>
</evidence>
<dbReference type="InterPro" id="IPR006710">
    <property type="entry name" value="Glyco_hydro_43"/>
</dbReference>
<protein>
    <submittedName>
        <fullName evidence="9">Uncharacterized protein</fullName>
    </submittedName>
</protein>
<evidence type="ECO:0000313" key="9">
    <source>
        <dbReference type="EMBL" id="KAF5352801.1"/>
    </source>
</evidence>
<evidence type="ECO:0000256" key="6">
    <source>
        <dbReference type="RuleBase" id="RU361187"/>
    </source>
</evidence>
<feature type="compositionally biased region" description="Polar residues" evidence="7">
    <location>
        <begin position="311"/>
        <end position="324"/>
    </location>
</feature>
<evidence type="ECO:0000256" key="8">
    <source>
        <dbReference type="SAM" id="SignalP"/>
    </source>
</evidence>
<comment type="caution">
    <text evidence="9">The sequence shown here is derived from an EMBL/GenBank/DDBJ whole genome shotgun (WGS) entry which is preliminary data.</text>
</comment>
<dbReference type="GO" id="GO:0004553">
    <property type="term" value="F:hydrolase activity, hydrolyzing O-glycosyl compounds"/>
    <property type="evidence" value="ECO:0007669"/>
    <property type="project" value="InterPro"/>
</dbReference>
<dbReference type="InterPro" id="IPR023296">
    <property type="entry name" value="Glyco_hydro_beta-prop_sf"/>
</dbReference>
<feature type="site" description="Important for catalytic activity, responsible for pKa modulation of the active site Glu and correct orientation of both the proton donor and substrate" evidence="5">
    <location>
        <position position="148"/>
    </location>
</feature>
<dbReference type="CDD" id="cd18820">
    <property type="entry name" value="GH43_LbAraf43-like"/>
    <property type="match status" value="1"/>
</dbReference>